<evidence type="ECO:0000256" key="3">
    <source>
        <dbReference type="ARBA" id="ARBA00022519"/>
    </source>
</evidence>
<proteinExistence type="inferred from homology"/>
<evidence type="ECO:0000256" key="2">
    <source>
        <dbReference type="ARBA" id="ARBA00022475"/>
    </source>
</evidence>
<dbReference type="InterPro" id="IPR052029">
    <property type="entry name" value="PpiD_chaperone"/>
</dbReference>
<dbReference type="AlphaFoldDB" id="A0A3B0U8Y3"/>
<keyword evidence="2" id="KW-1003">Cell membrane</keyword>
<gene>
    <name evidence="13" type="ORF">MNBD_BACTEROID07-1906</name>
</gene>
<keyword evidence="3" id="KW-0997">Cell inner membrane</keyword>
<evidence type="ECO:0000256" key="4">
    <source>
        <dbReference type="ARBA" id="ARBA00022692"/>
    </source>
</evidence>
<reference evidence="13" key="1">
    <citation type="submission" date="2018-06" db="EMBL/GenBank/DDBJ databases">
        <authorList>
            <person name="Zhirakovskaya E."/>
        </authorList>
    </citation>
    <scope>NUCLEOTIDE SEQUENCE</scope>
</reference>
<evidence type="ECO:0000256" key="7">
    <source>
        <dbReference type="ARBA" id="ARBA00023186"/>
    </source>
</evidence>
<evidence type="ECO:0000256" key="10">
    <source>
        <dbReference type="ARBA" id="ARBA00042775"/>
    </source>
</evidence>
<evidence type="ECO:0000256" key="11">
    <source>
        <dbReference type="SAM" id="Phobius"/>
    </source>
</evidence>
<dbReference type="EMBL" id="UOET01000106">
    <property type="protein sequence ID" value="VAW27405.1"/>
    <property type="molecule type" value="Genomic_DNA"/>
</dbReference>
<comment type="subcellular location">
    <subcellularLocation>
        <location evidence="1">Cell inner membrane</location>
        <topology evidence="1">Single-pass type II membrane protein</topology>
        <orientation evidence="1">Periplasmic side</orientation>
    </subcellularLocation>
</comment>
<dbReference type="Pfam" id="PF13623">
    <property type="entry name" value="SurA_N_2"/>
    <property type="match status" value="1"/>
</dbReference>
<dbReference type="Pfam" id="PF13616">
    <property type="entry name" value="Rotamase_3"/>
    <property type="match status" value="1"/>
</dbReference>
<dbReference type="InterPro" id="IPR027304">
    <property type="entry name" value="Trigger_fact/SurA_dom_sf"/>
</dbReference>
<protein>
    <recommendedName>
        <fullName evidence="9">Periplasmic chaperone PpiD</fullName>
    </recommendedName>
    <alternativeName>
        <fullName evidence="10">Periplasmic folding chaperone</fullName>
    </alternativeName>
</protein>
<evidence type="ECO:0000259" key="12">
    <source>
        <dbReference type="PROSITE" id="PS50198"/>
    </source>
</evidence>
<keyword evidence="6 11" id="KW-0472">Membrane</keyword>
<accession>A0A3B0U8Y3</accession>
<feature type="domain" description="PpiC" evidence="12">
    <location>
        <begin position="339"/>
        <end position="446"/>
    </location>
</feature>
<evidence type="ECO:0000256" key="9">
    <source>
        <dbReference type="ARBA" id="ARBA00040743"/>
    </source>
</evidence>
<dbReference type="PANTHER" id="PTHR47529:SF1">
    <property type="entry name" value="PERIPLASMIC CHAPERONE PPID"/>
    <property type="match status" value="1"/>
</dbReference>
<name>A0A3B0U8Y3_9ZZZZ</name>
<evidence type="ECO:0000256" key="8">
    <source>
        <dbReference type="ARBA" id="ARBA00038408"/>
    </source>
</evidence>
<dbReference type="PANTHER" id="PTHR47529">
    <property type="entry name" value="PEPTIDYL-PROLYL CIS-TRANS ISOMERASE D"/>
    <property type="match status" value="1"/>
</dbReference>
<evidence type="ECO:0000256" key="6">
    <source>
        <dbReference type="ARBA" id="ARBA00023136"/>
    </source>
</evidence>
<sequence length="704" mass="78896">MAAIGSIRKHSTLLVIVIGGALVAFILGDFLKKGNRRDVNAGKVDGVEITIMGFNKKLDENIQSTKQQQRTKSLSTNETFRLREQTWEQIVKKILMDKQYKDLGITVTTDEMFNLIQGPNPHPLIKQYFVNPKTGHYDRNLVIQFLQNYNRLPETARQQWVKLENYIMADQLQAKYNALVSQGYYVPKELVQKLYEAQNTRAGIEYVAARYSDVPSGKITVTDADYQNYYDAHKNEFKQKSGRAIEYVSFNVLPSKTDIAKARKEAIATRADFVVTDNPEQFAHANTDHPYDTAWLKKGRLPASVDSLMFHSKVGTVSAPIMGNNTFMMVRLLNIATRPDSMRASHILIAYKGALRAEPGVTRTKEEAKKLADSLYAVVKRNPSKFKKLADEYSNDGSVTANHGNLGWFTDGSMVSGFTEAVVKTKTGHFTVAESPFGFHVIKVTGKKDFNRKVKVAMIIQDIIASNATYQNVFAKASKIASEARDQKTFETMARENHLQLRVMPRMYESTYTIPGLENARSIVRWAFKSSTDVGVVSNVFDLEGQYAVAIITKKYEAGIPSLEEVKDQIKPFVINKVKGRYLAKKMKAFNGNLDKIASVVNAKKQSMNNLTFNTRNIVGFGMEDKVIGTVFGMKAGSTSQPLVGNAATFVVKLDALNKAGKLPDYNAFVSSYVNAFKQRVQQGYPYVAIKDASDIVDNRITFY</sequence>
<keyword evidence="4 11" id="KW-0812">Transmembrane</keyword>
<organism evidence="13">
    <name type="scientific">hydrothermal vent metagenome</name>
    <dbReference type="NCBI Taxonomy" id="652676"/>
    <lineage>
        <taxon>unclassified sequences</taxon>
        <taxon>metagenomes</taxon>
        <taxon>ecological metagenomes</taxon>
    </lineage>
</organism>
<dbReference type="PROSITE" id="PS50198">
    <property type="entry name" value="PPIC_PPIASE_2"/>
    <property type="match status" value="1"/>
</dbReference>
<feature type="transmembrane region" description="Helical" evidence="11">
    <location>
        <begin position="12"/>
        <end position="31"/>
    </location>
</feature>
<dbReference type="GO" id="GO:0005886">
    <property type="term" value="C:plasma membrane"/>
    <property type="evidence" value="ECO:0007669"/>
    <property type="project" value="UniProtKB-SubCell"/>
</dbReference>
<dbReference type="GO" id="GO:0003755">
    <property type="term" value="F:peptidyl-prolyl cis-trans isomerase activity"/>
    <property type="evidence" value="ECO:0007669"/>
    <property type="project" value="InterPro"/>
</dbReference>
<dbReference type="SUPFAM" id="SSF54534">
    <property type="entry name" value="FKBP-like"/>
    <property type="match status" value="1"/>
</dbReference>
<keyword evidence="5 11" id="KW-1133">Transmembrane helix</keyword>
<comment type="similarity">
    <text evidence="8">Belongs to the PpiD chaperone family.</text>
</comment>
<evidence type="ECO:0000313" key="13">
    <source>
        <dbReference type="EMBL" id="VAW27405.1"/>
    </source>
</evidence>
<evidence type="ECO:0000256" key="1">
    <source>
        <dbReference type="ARBA" id="ARBA00004382"/>
    </source>
</evidence>
<dbReference type="Gene3D" id="3.10.50.40">
    <property type="match status" value="1"/>
</dbReference>
<evidence type="ECO:0000256" key="5">
    <source>
        <dbReference type="ARBA" id="ARBA00022989"/>
    </source>
</evidence>
<keyword evidence="7" id="KW-0143">Chaperone</keyword>
<dbReference type="SUPFAM" id="SSF109998">
    <property type="entry name" value="Triger factor/SurA peptide-binding domain-like"/>
    <property type="match status" value="1"/>
</dbReference>
<dbReference type="InterPro" id="IPR000297">
    <property type="entry name" value="PPIase_PpiC"/>
</dbReference>
<dbReference type="InterPro" id="IPR046357">
    <property type="entry name" value="PPIase_dom_sf"/>
</dbReference>